<dbReference type="RefSeq" id="XP_022237986.1">
    <property type="nucleotide sequence ID" value="XM_022382278.1"/>
</dbReference>
<accession>A0ABM1S2Y1</accession>
<sequence length="113" mass="12827">MEDALSSEVIEVTPGVKHMLLILYNVNDTFPPNKNKLRLESLLARVIVPFLGFKGLYYGESEPVVESSEPELIARRRSSDGSRRISRPLSIQPQQVDTLNEMFLKAIRKQQEG</sequence>
<proteinExistence type="predicted"/>
<reference evidence="2" key="1">
    <citation type="submission" date="2025-08" db="UniProtKB">
        <authorList>
            <consortium name="RefSeq"/>
        </authorList>
    </citation>
    <scope>IDENTIFICATION</scope>
    <source>
        <tissue evidence="2">Muscle</tissue>
    </source>
</reference>
<keyword evidence="1" id="KW-1185">Reference proteome</keyword>
<gene>
    <name evidence="2" type="primary">LOC111085102</name>
</gene>
<organism evidence="1 2">
    <name type="scientific">Limulus polyphemus</name>
    <name type="common">Atlantic horseshoe crab</name>
    <dbReference type="NCBI Taxonomy" id="6850"/>
    <lineage>
        <taxon>Eukaryota</taxon>
        <taxon>Metazoa</taxon>
        <taxon>Ecdysozoa</taxon>
        <taxon>Arthropoda</taxon>
        <taxon>Chelicerata</taxon>
        <taxon>Merostomata</taxon>
        <taxon>Xiphosura</taxon>
        <taxon>Limulidae</taxon>
        <taxon>Limulus</taxon>
    </lineage>
</organism>
<evidence type="ECO:0000313" key="2">
    <source>
        <dbReference type="RefSeq" id="XP_022237986.1"/>
    </source>
</evidence>
<dbReference type="Proteomes" id="UP000694941">
    <property type="component" value="Unplaced"/>
</dbReference>
<name>A0ABM1S2Y1_LIMPO</name>
<evidence type="ECO:0000313" key="1">
    <source>
        <dbReference type="Proteomes" id="UP000694941"/>
    </source>
</evidence>
<dbReference type="GeneID" id="111085102"/>
<protein>
    <submittedName>
        <fullName evidence="2">Proline-rich protein 5-like</fullName>
    </submittedName>
</protein>